<protein>
    <submittedName>
        <fullName evidence="2">Uncharacterized protein</fullName>
    </submittedName>
</protein>
<accession>A0A8H7F590</accession>
<evidence type="ECO:0000313" key="3">
    <source>
        <dbReference type="Proteomes" id="UP000629468"/>
    </source>
</evidence>
<feature type="region of interest" description="Disordered" evidence="1">
    <location>
        <begin position="1"/>
        <end position="111"/>
    </location>
</feature>
<feature type="compositionally biased region" description="Pro residues" evidence="1">
    <location>
        <begin position="28"/>
        <end position="42"/>
    </location>
</feature>
<evidence type="ECO:0000256" key="1">
    <source>
        <dbReference type="SAM" id="MobiDB-lite"/>
    </source>
</evidence>
<proteinExistence type="predicted"/>
<gene>
    <name evidence="2" type="ORF">Agabi119p4_3612</name>
</gene>
<reference evidence="2 3" key="1">
    <citation type="journal article" name="Sci. Rep.">
        <title>Telomere-to-telomere assembled and centromere annotated genomes of the two main subspecies of the button mushroom Agaricus bisporus reveal especially polymorphic chromosome ends.</title>
        <authorList>
            <person name="Sonnenberg A.S.M."/>
            <person name="Sedaghat-Telgerd N."/>
            <person name="Lavrijssen B."/>
            <person name="Ohm R.A."/>
            <person name="Hendrickx P.M."/>
            <person name="Scholtmeijer K."/>
            <person name="Baars J.J.P."/>
            <person name="van Peer A."/>
        </authorList>
    </citation>
    <scope>NUCLEOTIDE SEQUENCE [LARGE SCALE GENOMIC DNA]</scope>
    <source>
        <strain evidence="2 3">H119_p4</strain>
    </source>
</reference>
<sequence>MTSSNSQILESFDPFATHPFTNGSGLIPQPPKPSQYPIPIPSPRQSSSYSPCREGGSNPASASSTSSMTSGSPSSPPTAPQPRRHPASTSLPRFSTSSSHQPIFVPFRKETSSPDLVLRKKVPVSTAKSLVDHIPTII</sequence>
<feature type="compositionally biased region" description="Low complexity" evidence="1">
    <location>
        <begin position="43"/>
        <end position="73"/>
    </location>
</feature>
<dbReference type="AlphaFoldDB" id="A0A8H7F590"/>
<feature type="compositionally biased region" description="Low complexity" evidence="1">
    <location>
        <begin position="88"/>
        <end position="99"/>
    </location>
</feature>
<evidence type="ECO:0000313" key="2">
    <source>
        <dbReference type="EMBL" id="KAF7777540.1"/>
    </source>
</evidence>
<dbReference type="EMBL" id="JABXXO010000005">
    <property type="protein sequence ID" value="KAF7777540.1"/>
    <property type="molecule type" value="Genomic_DNA"/>
</dbReference>
<dbReference type="Proteomes" id="UP000629468">
    <property type="component" value="Unassembled WGS sequence"/>
</dbReference>
<comment type="caution">
    <text evidence="2">The sequence shown here is derived from an EMBL/GenBank/DDBJ whole genome shotgun (WGS) entry which is preliminary data.</text>
</comment>
<organism evidence="2 3">
    <name type="scientific">Agaricus bisporus var. burnettii</name>
    <dbReference type="NCBI Taxonomy" id="192524"/>
    <lineage>
        <taxon>Eukaryota</taxon>
        <taxon>Fungi</taxon>
        <taxon>Dikarya</taxon>
        <taxon>Basidiomycota</taxon>
        <taxon>Agaricomycotina</taxon>
        <taxon>Agaricomycetes</taxon>
        <taxon>Agaricomycetidae</taxon>
        <taxon>Agaricales</taxon>
        <taxon>Agaricineae</taxon>
        <taxon>Agaricaceae</taxon>
        <taxon>Agaricus</taxon>
    </lineage>
</organism>
<name>A0A8H7F590_AGABI</name>